<reference evidence="1 2" key="1">
    <citation type="journal article" date="2018" name="Front. Plant Sci.">
        <title>Red Clover (Trifolium pratense) and Zigzag Clover (T. medium) - A Picture of Genomic Similarities and Differences.</title>
        <authorList>
            <person name="Dluhosova J."/>
            <person name="Istvanek J."/>
            <person name="Nedelnik J."/>
            <person name="Repkova J."/>
        </authorList>
    </citation>
    <scope>NUCLEOTIDE SEQUENCE [LARGE SCALE GENOMIC DNA]</scope>
    <source>
        <strain evidence="2">cv. 10/8</strain>
        <tissue evidence="1">Leaf</tissue>
    </source>
</reference>
<name>A0A392UL92_9FABA</name>
<dbReference type="EMBL" id="LXQA010860151">
    <property type="protein sequence ID" value="MCI74403.1"/>
    <property type="molecule type" value="Genomic_DNA"/>
</dbReference>
<comment type="caution">
    <text evidence="1">The sequence shown here is derived from an EMBL/GenBank/DDBJ whole genome shotgun (WGS) entry which is preliminary data.</text>
</comment>
<proteinExistence type="predicted"/>
<evidence type="ECO:0000313" key="1">
    <source>
        <dbReference type="EMBL" id="MCI74403.1"/>
    </source>
</evidence>
<keyword evidence="2" id="KW-1185">Reference proteome</keyword>
<evidence type="ECO:0000313" key="2">
    <source>
        <dbReference type="Proteomes" id="UP000265520"/>
    </source>
</evidence>
<sequence>HSPQIYGNGGLFPAEAIQSEELINY</sequence>
<protein>
    <submittedName>
        <fullName evidence="1">Uncharacterized protein</fullName>
    </submittedName>
</protein>
<organism evidence="1 2">
    <name type="scientific">Trifolium medium</name>
    <dbReference type="NCBI Taxonomy" id="97028"/>
    <lineage>
        <taxon>Eukaryota</taxon>
        <taxon>Viridiplantae</taxon>
        <taxon>Streptophyta</taxon>
        <taxon>Embryophyta</taxon>
        <taxon>Tracheophyta</taxon>
        <taxon>Spermatophyta</taxon>
        <taxon>Magnoliopsida</taxon>
        <taxon>eudicotyledons</taxon>
        <taxon>Gunneridae</taxon>
        <taxon>Pentapetalae</taxon>
        <taxon>rosids</taxon>
        <taxon>fabids</taxon>
        <taxon>Fabales</taxon>
        <taxon>Fabaceae</taxon>
        <taxon>Papilionoideae</taxon>
        <taxon>50 kb inversion clade</taxon>
        <taxon>NPAAA clade</taxon>
        <taxon>Hologalegina</taxon>
        <taxon>IRL clade</taxon>
        <taxon>Trifolieae</taxon>
        <taxon>Trifolium</taxon>
    </lineage>
</organism>
<dbReference type="Proteomes" id="UP000265520">
    <property type="component" value="Unassembled WGS sequence"/>
</dbReference>
<dbReference type="AlphaFoldDB" id="A0A392UL92"/>
<accession>A0A392UL92</accession>
<feature type="non-terminal residue" evidence="1">
    <location>
        <position position="1"/>
    </location>
</feature>